<dbReference type="EMBL" id="LUGO01000035">
    <property type="protein sequence ID" value="OXS41046.1"/>
    <property type="molecule type" value="Genomic_DNA"/>
</dbReference>
<name>A0A226RMK4_9LACO</name>
<proteinExistence type="predicted"/>
<dbReference type="Proteomes" id="UP000215261">
    <property type="component" value="Unassembled WGS sequence"/>
</dbReference>
<dbReference type="InterPro" id="IPR053738">
    <property type="entry name" value="Lambda_capsid_assembly"/>
</dbReference>
<evidence type="ECO:0008006" key="3">
    <source>
        <dbReference type="Google" id="ProtNLM"/>
    </source>
</evidence>
<dbReference type="AlphaFoldDB" id="A0A226RMK4"/>
<dbReference type="Pfam" id="PF03864">
    <property type="entry name" value="Phage_cap_E"/>
    <property type="match status" value="1"/>
</dbReference>
<evidence type="ECO:0000313" key="2">
    <source>
        <dbReference type="Proteomes" id="UP000215261"/>
    </source>
</evidence>
<protein>
    <recommendedName>
        <fullName evidence="3">Major capsid protein E</fullName>
    </recommendedName>
</protein>
<organism evidence="1 2">
    <name type="scientific">Ligilactobacillus agilis</name>
    <dbReference type="NCBI Taxonomy" id="1601"/>
    <lineage>
        <taxon>Bacteria</taxon>
        <taxon>Bacillati</taxon>
        <taxon>Bacillota</taxon>
        <taxon>Bacilli</taxon>
        <taxon>Lactobacillales</taxon>
        <taxon>Lactobacillaceae</taxon>
        <taxon>Ligilactobacillus</taxon>
    </lineage>
</organism>
<dbReference type="Gene3D" id="3.90.1690.10">
    <property type="entry name" value="phage-related protein like domain"/>
    <property type="match status" value="1"/>
</dbReference>
<evidence type="ECO:0000313" key="1">
    <source>
        <dbReference type="EMBL" id="OXS41046.1"/>
    </source>
</evidence>
<dbReference type="RefSeq" id="WP_089144847.1">
    <property type="nucleotide sequence ID" value="NZ_LUGD01000002.1"/>
</dbReference>
<gene>
    <name evidence="1" type="ORF">AYP69_03500</name>
</gene>
<dbReference type="InterPro" id="IPR005564">
    <property type="entry name" value="Major_capsid_GpE"/>
</dbReference>
<reference evidence="1 2" key="1">
    <citation type="submission" date="2016-03" db="EMBL/GenBank/DDBJ databases">
        <title>Sequencing of Lactobacillus Species from Commercial Turkeys.</title>
        <authorList>
            <person name="Johnson T.J."/>
            <person name="Youmans B.P."/>
            <person name="Case K.A."/>
        </authorList>
    </citation>
    <scope>NUCLEOTIDE SEQUENCE [LARGE SCALE GENOMIC DNA]</scope>
    <source>
        <strain evidence="1 2">UMNLA1</strain>
    </source>
</reference>
<sequence>MTGQNISMFDGLTSTNIAAYWQTRQQQEAPYLGEILFPNTKQTNSLVEFYKGMTQSPRPLAPSSLDAQAIVRDRQGFAKVQAEAKFFKEAKYIDENLRRELSNLQGSNDTTRRQIVMERIFDDSSELLRGAALQREIVRMQLLTTGRFSVQGNGLTVTEDYKMATGHQAKARGNNWGQSGSDPFADIDQAIYTIGTDTGITIERAIMNRTTFRTLQANETVKSTLLANNANTAAVSLPKSALLDYLQGELGVQVQVYDKGYQNLATGTFEKFIPDGMVVFIPVGELGRTVFTSTPEETDLALSGAADVSIVDTGVTVTTSTKVDPVTKETKVTQSFIPSFEQIDSVYILDTAHYTGK</sequence>
<accession>A0A226RMK4</accession>
<comment type="caution">
    <text evidence="1">The sequence shown here is derived from an EMBL/GenBank/DDBJ whole genome shotgun (WGS) entry which is preliminary data.</text>
</comment>